<sequence>MVDHLVNEFYRKNIVLSGEFTLKSGEKSDMYFDARKISMYPNLMKEVAKQMAGCMLKSDWVCGVPYGAMALATTVSLITETPQLVVRKDKKEHGTQKQIEGDFKKGDNVIVIEDVVNTGGSMNKICKIIEDNGMHVIMKLCIINRGDILSVRSLLVSKNLVEPKSCLVHHMDKKIIWAADTGTMKALFTGLDKYGSKIAVLKIHIDTYCDYSHENIVKLQSYKEKYGFMIWEDRKFADIGDIMKQQIRNSIYSYLDWVDIFSIHGLVGSESINAVIDEFDKMKWILVGQMSASNNLIERKYTKSCIEIYKSRDNIIGMVCQENLGKDIIHIVPGISKHIASDNAGQSYSQMCEKPFADFFVVGRSISKFLD</sequence>
<evidence type="ECO:0000256" key="3">
    <source>
        <dbReference type="ARBA" id="ARBA00006221"/>
    </source>
</evidence>
<dbReference type="GO" id="GO:0004588">
    <property type="term" value="F:orotate phosphoribosyltransferase activity"/>
    <property type="evidence" value="ECO:0007669"/>
    <property type="project" value="UniProtKB-EC"/>
</dbReference>
<dbReference type="InterPro" id="IPR029057">
    <property type="entry name" value="PRTase-like"/>
</dbReference>
<dbReference type="InterPro" id="IPR014732">
    <property type="entry name" value="OMPdecase"/>
</dbReference>
<dbReference type="InterPro" id="IPR000836">
    <property type="entry name" value="PRTase_dom"/>
</dbReference>
<proteinExistence type="inferred from homology"/>
<dbReference type="SUPFAM" id="SSF53271">
    <property type="entry name" value="PRTase-like"/>
    <property type="match status" value="1"/>
</dbReference>
<dbReference type="EC" id="2.4.2.10" evidence="5"/>
<keyword evidence="12" id="KW-0456">Lyase</keyword>
<dbReference type="CDD" id="cd06223">
    <property type="entry name" value="PRTases_typeI"/>
    <property type="match status" value="1"/>
</dbReference>
<feature type="domain" description="Orotidine 5'-phosphate decarboxylase" evidence="14">
    <location>
        <begin position="174"/>
        <end position="371"/>
    </location>
</feature>
<evidence type="ECO:0000256" key="7">
    <source>
        <dbReference type="ARBA" id="ARBA00015047"/>
    </source>
</evidence>
<dbReference type="EC" id="4.1.1.23" evidence="6"/>
<dbReference type="NCBIfam" id="TIGR00336">
    <property type="entry name" value="pyrE"/>
    <property type="match status" value="1"/>
</dbReference>
<evidence type="ECO:0000256" key="10">
    <source>
        <dbReference type="ARBA" id="ARBA00022793"/>
    </source>
</evidence>
<evidence type="ECO:0000256" key="13">
    <source>
        <dbReference type="ARBA" id="ARBA00023268"/>
    </source>
</evidence>
<evidence type="ECO:0000256" key="12">
    <source>
        <dbReference type="ARBA" id="ARBA00023239"/>
    </source>
</evidence>
<keyword evidence="8" id="KW-0328">Glycosyltransferase</keyword>
<dbReference type="Gene3D" id="3.20.20.70">
    <property type="entry name" value="Aldolase class I"/>
    <property type="match status" value="1"/>
</dbReference>
<dbReference type="PANTHER" id="PTHR19278">
    <property type="entry name" value="OROTATE PHOSPHORIBOSYLTRANSFERASE"/>
    <property type="match status" value="1"/>
</dbReference>
<evidence type="ECO:0000256" key="2">
    <source>
        <dbReference type="ARBA" id="ARBA00004889"/>
    </source>
</evidence>
<dbReference type="InterPro" id="IPR011060">
    <property type="entry name" value="RibuloseP-bd_barrel"/>
</dbReference>
<evidence type="ECO:0000256" key="6">
    <source>
        <dbReference type="ARBA" id="ARBA00012321"/>
    </source>
</evidence>
<protein>
    <recommendedName>
        <fullName evidence="7">Uridine 5'-monophosphate synthase</fullName>
        <ecNumber evidence="5">2.4.2.10</ecNumber>
        <ecNumber evidence="6">4.1.1.23</ecNumber>
    </recommendedName>
</protein>
<dbReference type="AlphaFoldDB" id="A0A6C0BYK4"/>
<dbReference type="InterPro" id="IPR001754">
    <property type="entry name" value="OMPdeCOase_dom"/>
</dbReference>
<keyword evidence="11" id="KW-0665">Pyrimidine biosynthesis</keyword>
<reference evidence="15" key="1">
    <citation type="journal article" date="2020" name="Nature">
        <title>Giant virus diversity and host interactions through global metagenomics.</title>
        <authorList>
            <person name="Schulz F."/>
            <person name="Roux S."/>
            <person name="Paez-Espino D."/>
            <person name="Jungbluth S."/>
            <person name="Walsh D.A."/>
            <person name="Denef V.J."/>
            <person name="McMahon K.D."/>
            <person name="Konstantinidis K.T."/>
            <person name="Eloe-Fadrosh E.A."/>
            <person name="Kyrpides N.C."/>
            <person name="Woyke T."/>
        </authorList>
    </citation>
    <scope>NUCLEOTIDE SEQUENCE</scope>
    <source>
        <strain evidence="15">GVMAG-M-3300020166-18</strain>
    </source>
</reference>
<dbReference type="Gene3D" id="3.40.50.2020">
    <property type="match status" value="1"/>
</dbReference>
<dbReference type="GO" id="GO:0004590">
    <property type="term" value="F:orotidine-5'-phosphate decarboxylase activity"/>
    <property type="evidence" value="ECO:0007669"/>
    <property type="project" value="UniProtKB-EC"/>
</dbReference>
<dbReference type="NCBIfam" id="TIGR01740">
    <property type="entry name" value="pyrF"/>
    <property type="match status" value="1"/>
</dbReference>
<dbReference type="InterPro" id="IPR023031">
    <property type="entry name" value="OPRT"/>
</dbReference>
<evidence type="ECO:0000313" key="15">
    <source>
        <dbReference type="EMBL" id="QHS96639.1"/>
    </source>
</evidence>
<dbReference type="HAMAP" id="MF_01208">
    <property type="entry name" value="PyrE"/>
    <property type="match status" value="1"/>
</dbReference>
<evidence type="ECO:0000256" key="9">
    <source>
        <dbReference type="ARBA" id="ARBA00022679"/>
    </source>
</evidence>
<evidence type="ECO:0000259" key="14">
    <source>
        <dbReference type="SMART" id="SM00934"/>
    </source>
</evidence>
<keyword evidence="13" id="KW-0511">Multifunctional enzyme</keyword>
<organism evidence="15">
    <name type="scientific">viral metagenome</name>
    <dbReference type="NCBI Taxonomy" id="1070528"/>
    <lineage>
        <taxon>unclassified sequences</taxon>
        <taxon>metagenomes</taxon>
        <taxon>organismal metagenomes</taxon>
    </lineage>
</organism>
<evidence type="ECO:0000256" key="4">
    <source>
        <dbReference type="ARBA" id="ARBA00009769"/>
    </source>
</evidence>
<dbReference type="SUPFAM" id="SSF51366">
    <property type="entry name" value="Ribulose-phoshate binding barrel"/>
    <property type="match status" value="1"/>
</dbReference>
<accession>A0A6C0BYK4</accession>
<keyword evidence="9" id="KW-0808">Transferase</keyword>
<dbReference type="UniPathway" id="UPA00070">
    <property type="reaction ID" value="UER00119"/>
</dbReference>
<dbReference type="SMART" id="SM00934">
    <property type="entry name" value="OMPdecase"/>
    <property type="match status" value="1"/>
</dbReference>
<comment type="pathway">
    <text evidence="1">Pyrimidine metabolism; UMP biosynthesis via de novo pathway; UMP from orotate: step 2/2.</text>
</comment>
<dbReference type="GO" id="GO:0044205">
    <property type="term" value="P:'de novo' UMP biosynthetic process"/>
    <property type="evidence" value="ECO:0007669"/>
    <property type="project" value="UniProtKB-UniPathway"/>
</dbReference>
<comment type="similarity">
    <text evidence="3">In the N-terminal section; belongs to the purine/pyrimidine phosphoribosyltransferase family.</text>
</comment>
<dbReference type="PANTHER" id="PTHR19278:SF33">
    <property type="entry name" value="OROTATE PHOSPHORIBOSYLTRANSFERASE"/>
    <property type="match status" value="1"/>
</dbReference>
<evidence type="ECO:0000256" key="8">
    <source>
        <dbReference type="ARBA" id="ARBA00022676"/>
    </source>
</evidence>
<evidence type="ECO:0000256" key="1">
    <source>
        <dbReference type="ARBA" id="ARBA00004861"/>
    </source>
</evidence>
<dbReference type="Pfam" id="PF00156">
    <property type="entry name" value="Pribosyltran"/>
    <property type="match status" value="1"/>
</dbReference>
<evidence type="ECO:0000256" key="11">
    <source>
        <dbReference type="ARBA" id="ARBA00022975"/>
    </source>
</evidence>
<dbReference type="GO" id="GO:0006207">
    <property type="term" value="P:'de novo' pyrimidine nucleobase biosynthetic process"/>
    <property type="evidence" value="ECO:0007669"/>
    <property type="project" value="InterPro"/>
</dbReference>
<dbReference type="InterPro" id="IPR004467">
    <property type="entry name" value="Or_phspho_trans_dom"/>
</dbReference>
<evidence type="ECO:0000256" key="5">
    <source>
        <dbReference type="ARBA" id="ARBA00011971"/>
    </source>
</evidence>
<comment type="pathway">
    <text evidence="2">Pyrimidine metabolism; UMP biosynthesis via de novo pathway; UMP from orotate: step 1/2.</text>
</comment>
<name>A0A6C0BYK4_9ZZZZ</name>
<dbReference type="Pfam" id="PF00215">
    <property type="entry name" value="OMPdecase"/>
    <property type="match status" value="1"/>
</dbReference>
<comment type="similarity">
    <text evidence="4">In the C-terminal section; belongs to the OMP decarboxylase family.</text>
</comment>
<keyword evidence="10" id="KW-0210">Decarboxylase</keyword>
<dbReference type="EMBL" id="MN739271">
    <property type="protein sequence ID" value="QHS96639.1"/>
    <property type="molecule type" value="Genomic_DNA"/>
</dbReference>
<dbReference type="InterPro" id="IPR013785">
    <property type="entry name" value="Aldolase_TIM"/>
</dbReference>